<dbReference type="Pfam" id="PF04055">
    <property type="entry name" value="Radical_SAM"/>
    <property type="match status" value="1"/>
</dbReference>
<dbReference type="RefSeq" id="WP_152751804.1">
    <property type="nucleotide sequence ID" value="NZ_SPSE01000019.1"/>
</dbReference>
<comment type="similarity">
    <text evidence="7">Belongs to the radical SAM superfamily. Anaerobic sulfatase-maturating enzyme family.</text>
</comment>
<dbReference type="SFLD" id="SFLDS00029">
    <property type="entry name" value="Radical_SAM"/>
    <property type="match status" value="1"/>
</dbReference>
<dbReference type="InterPro" id="IPR023867">
    <property type="entry name" value="Sulphatase_maturase_rSAM"/>
</dbReference>
<dbReference type="CDD" id="cd01335">
    <property type="entry name" value="Radical_SAM"/>
    <property type="match status" value="1"/>
</dbReference>
<dbReference type="SUPFAM" id="SSF102114">
    <property type="entry name" value="Radical SAM enzymes"/>
    <property type="match status" value="1"/>
</dbReference>
<sequence length="485" mass="55312">MHNKKSIQRFNEDIKRNYFNYKQMGDKYLLTNDLGKFIFINEEEFNSFVNNEESITGELQLKLKENYFIYENRELFVQDAAVELRKYKSYLMVGTQLHIFVLTTYCNLRCIYCQASASGSHNNAGTSKLMSFDVAEKAVDLALKSASDDLMFEFQGGEPLANFNTLKHIVEYTNEKNKGLHKRITYNLVSNLTIITQDMIKFLVDNNVVICTSIDGPEIIHNNNRVYSQGNCLETIKKNIIKINEYKDNNSNCVQAIQTTTKHSLKYGKEIVDEYISLRLNSIFIRPLTPIGFAAKNWDEVGYTPEEFLIFYEQCLDYIIELASKGINISEGHAVIFLKKILRNSPINYMELRSPCGGVIGQLAYNYDGNIYTCDEGRMLAETGDLSFKLGDVFHNTLSQVLASPVCKTLCTASCLEAIPGCEQCAYSPYCGVCPVCNHAQSKKLFTGTPNSYKCKIYKGILDILFLKINENDSVKNEVFKRWTE</sequence>
<name>A0A5N7IZX4_9CLOT</name>
<reference evidence="9 10" key="1">
    <citation type="journal article" date="2019" name="Lett. Appl. Microbiol.">
        <title>A case of 'blown pack' spoilage of vacuum-packaged pork likely associated with Clostridium estertheticum in Canada.</title>
        <authorList>
            <person name="Zhang P."/>
            <person name="Ward P."/>
            <person name="McMullen L.M."/>
            <person name="Yang X."/>
        </authorList>
    </citation>
    <scope>NUCLEOTIDE SEQUENCE [LARGE SCALE GENOMIC DNA]</scope>
    <source>
        <strain evidence="9 10">MA19</strain>
    </source>
</reference>
<evidence type="ECO:0000256" key="7">
    <source>
        <dbReference type="ARBA" id="ARBA00023601"/>
    </source>
</evidence>
<evidence type="ECO:0000313" key="10">
    <source>
        <dbReference type="Proteomes" id="UP000342249"/>
    </source>
</evidence>
<evidence type="ECO:0000256" key="5">
    <source>
        <dbReference type="ARBA" id="ARBA00023004"/>
    </source>
</evidence>
<dbReference type="AlphaFoldDB" id="A0A5N7IZX4"/>
<evidence type="ECO:0000256" key="1">
    <source>
        <dbReference type="ARBA" id="ARBA00001966"/>
    </source>
</evidence>
<evidence type="ECO:0000256" key="6">
    <source>
        <dbReference type="ARBA" id="ARBA00023014"/>
    </source>
</evidence>
<keyword evidence="2" id="KW-0004">4Fe-4S</keyword>
<comment type="caution">
    <text evidence="9">The sequence shown here is derived from an EMBL/GenBank/DDBJ whole genome shotgun (WGS) entry which is preliminary data.</text>
</comment>
<dbReference type="PANTHER" id="PTHR43273:SF3">
    <property type="entry name" value="ANAEROBIC SULFATASE-MATURATING ENZYME HOMOLOG ASLB-RELATED"/>
    <property type="match status" value="1"/>
</dbReference>
<dbReference type="PROSITE" id="PS51918">
    <property type="entry name" value="RADICAL_SAM"/>
    <property type="match status" value="1"/>
</dbReference>
<keyword evidence="4" id="KW-0479">Metal-binding</keyword>
<proteinExistence type="inferred from homology"/>
<dbReference type="GO" id="GO:0046872">
    <property type="term" value="F:metal ion binding"/>
    <property type="evidence" value="ECO:0007669"/>
    <property type="project" value="UniProtKB-KW"/>
</dbReference>
<dbReference type="InterPro" id="IPR013785">
    <property type="entry name" value="Aldolase_TIM"/>
</dbReference>
<dbReference type="Gene3D" id="3.20.20.70">
    <property type="entry name" value="Aldolase class I"/>
    <property type="match status" value="1"/>
</dbReference>
<dbReference type="GO" id="GO:0016491">
    <property type="term" value="F:oxidoreductase activity"/>
    <property type="evidence" value="ECO:0007669"/>
    <property type="project" value="InterPro"/>
</dbReference>
<keyword evidence="5" id="KW-0408">Iron</keyword>
<accession>A0A5N7IZX4</accession>
<dbReference type="InterPro" id="IPR058240">
    <property type="entry name" value="rSAM_sf"/>
</dbReference>
<evidence type="ECO:0000256" key="4">
    <source>
        <dbReference type="ARBA" id="ARBA00022723"/>
    </source>
</evidence>
<evidence type="ECO:0000256" key="2">
    <source>
        <dbReference type="ARBA" id="ARBA00022485"/>
    </source>
</evidence>
<dbReference type="InterPro" id="IPR024023">
    <property type="entry name" value="rSAM_paired_HxsB"/>
</dbReference>
<dbReference type="GO" id="GO:0051539">
    <property type="term" value="F:4 iron, 4 sulfur cluster binding"/>
    <property type="evidence" value="ECO:0007669"/>
    <property type="project" value="UniProtKB-KW"/>
</dbReference>
<dbReference type="SFLD" id="SFLDG01067">
    <property type="entry name" value="SPASM/twitch_domain_containing"/>
    <property type="match status" value="1"/>
</dbReference>
<dbReference type="InterPro" id="IPR000385">
    <property type="entry name" value="MoaA_NifB_PqqE_Fe-S-bd_CS"/>
</dbReference>
<gene>
    <name evidence="9" type="primary">hxsB</name>
    <name evidence="9" type="ORF">E4V82_07720</name>
</gene>
<dbReference type="NCBIfam" id="TIGR03978">
    <property type="entry name" value="rSAM_paired_1"/>
    <property type="match status" value="1"/>
</dbReference>
<organism evidence="9 10">
    <name type="scientific">Clostridium estertheticum</name>
    <dbReference type="NCBI Taxonomy" id="238834"/>
    <lineage>
        <taxon>Bacteria</taxon>
        <taxon>Bacillati</taxon>
        <taxon>Bacillota</taxon>
        <taxon>Clostridia</taxon>
        <taxon>Eubacteriales</taxon>
        <taxon>Clostridiaceae</taxon>
        <taxon>Clostridium</taxon>
    </lineage>
</organism>
<dbReference type="SFLD" id="SFLDG01384">
    <property type="entry name" value="thioether_bond_formation_requi"/>
    <property type="match status" value="1"/>
</dbReference>
<dbReference type="InterPro" id="IPR007197">
    <property type="entry name" value="rSAM"/>
</dbReference>
<dbReference type="PANTHER" id="PTHR43273">
    <property type="entry name" value="ANAEROBIC SULFATASE-MATURATING ENZYME HOMOLOG ASLB-RELATED"/>
    <property type="match status" value="1"/>
</dbReference>
<dbReference type="Proteomes" id="UP000342249">
    <property type="component" value="Unassembled WGS sequence"/>
</dbReference>
<keyword evidence="6" id="KW-0411">Iron-sulfur</keyword>
<evidence type="ECO:0000256" key="3">
    <source>
        <dbReference type="ARBA" id="ARBA00022691"/>
    </source>
</evidence>
<dbReference type="SFLD" id="SFLDG01386">
    <property type="entry name" value="main_SPASM_domain-containing"/>
    <property type="match status" value="1"/>
</dbReference>
<keyword evidence="3" id="KW-0949">S-adenosyl-L-methionine</keyword>
<comment type="cofactor">
    <cofactor evidence="1">
        <name>[4Fe-4S] cluster</name>
        <dbReference type="ChEBI" id="CHEBI:49883"/>
    </cofactor>
</comment>
<dbReference type="PROSITE" id="PS01305">
    <property type="entry name" value="MOAA_NIFB_PQQE"/>
    <property type="match status" value="1"/>
</dbReference>
<feature type="domain" description="Radical SAM core" evidence="8">
    <location>
        <begin position="91"/>
        <end position="328"/>
    </location>
</feature>
<evidence type="ECO:0000259" key="8">
    <source>
        <dbReference type="PROSITE" id="PS51918"/>
    </source>
</evidence>
<protein>
    <submittedName>
        <fullName evidence="9">His-Xaa-Ser system radical SAM maturase HxsB</fullName>
    </submittedName>
</protein>
<dbReference type="EMBL" id="SPSF01000017">
    <property type="protein sequence ID" value="MPQ61998.1"/>
    <property type="molecule type" value="Genomic_DNA"/>
</dbReference>
<evidence type="ECO:0000313" key="9">
    <source>
        <dbReference type="EMBL" id="MPQ61998.1"/>
    </source>
</evidence>